<evidence type="ECO:0000313" key="2">
    <source>
        <dbReference type="Proteomes" id="UP000054776"/>
    </source>
</evidence>
<proteinExistence type="predicted"/>
<accession>A0A0V1BJ55</accession>
<protein>
    <submittedName>
        <fullName evidence="1">Uncharacterized protein</fullName>
    </submittedName>
</protein>
<evidence type="ECO:0000313" key="1">
    <source>
        <dbReference type="EMBL" id="KRY37252.1"/>
    </source>
</evidence>
<sequence>MNRKSSCKTELCIILKKFFQRFLCVKSMFPSKLLEHQCNIIKEFTHLWKHAFDLLAIVKLGIDSATFFSEGDIGKIFKPPKIGLNKMLEFAHGKWVRFLSSPGQKFILCPENAEVH</sequence>
<dbReference type="AlphaFoldDB" id="A0A0V1BJ55"/>
<dbReference type="Proteomes" id="UP000054776">
    <property type="component" value="Unassembled WGS sequence"/>
</dbReference>
<gene>
    <name evidence="1" type="ORF">T01_11661</name>
</gene>
<dbReference type="InParanoid" id="A0A0V1BJ55"/>
<reference evidence="1 2" key="1">
    <citation type="submission" date="2015-01" db="EMBL/GenBank/DDBJ databases">
        <title>Evolution of Trichinella species and genotypes.</title>
        <authorList>
            <person name="Korhonen P.K."/>
            <person name="Edoardo P."/>
            <person name="Giuseppe L.R."/>
            <person name="Gasser R.B."/>
        </authorList>
    </citation>
    <scope>NUCLEOTIDE SEQUENCE [LARGE SCALE GENOMIC DNA]</scope>
    <source>
        <strain evidence="1">ISS3</strain>
    </source>
</reference>
<keyword evidence="2" id="KW-1185">Reference proteome</keyword>
<organism evidence="1 2">
    <name type="scientific">Trichinella spiralis</name>
    <name type="common">Trichina worm</name>
    <dbReference type="NCBI Taxonomy" id="6334"/>
    <lineage>
        <taxon>Eukaryota</taxon>
        <taxon>Metazoa</taxon>
        <taxon>Ecdysozoa</taxon>
        <taxon>Nematoda</taxon>
        <taxon>Enoplea</taxon>
        <taxon>Dorylaimia</taxon>
        <taxon>Trichinellida</taxon>
        <taxon>Trichinellidae</taxon>
        <taxon>Trichinella</taxon>
    </lineage>
</organism>
<dbReference type="EMBL" id="JYDH01000035">
    <property type="protein sequence ID" value="KRY37252.1"/>
    <property type="molecule type" value="Genomic_DNA"/>
</dbReference>
<comment type="caution">
    <text evidence="1">The sequence shown here is derived from an EMBL/GenBank/DDBJ whole genome shotgun (WGS) entry which is preliminary data.</text>
</comment>
<name>A0A0V1BJ55_TRISP</name>